<evidence type="ECO:0000256" key="1">
    <source>
        <dbReference type="SAM" id="Phobius"/>
    </source>
</evidence>
<keyword evidence="1" id="KW-0472">Membrane</keyword>
<reference evidence="2 3" key="1">
    <citation type="submission" date="2021-06" db="EMBL/GenBank/DDBJ databases">
        <title>Nitratireductor porphyridii sp. nov., isolated from a small marine red alga, Porphyridium purpureum in South Korea.</title>
        <authorList>
            <person name="Kim K.H."/>
            <person name="Kristyanto S."/>
            <person name="Jeon C.O."/>
        </authorList>
    </citation>
    <scope>NUCLEOTIDE SEQUENCE [LARGE SCALE GENOMIC DNA]</scope>
    <source>
        <strain evidence="2 3">R6</strain>
    </source>
</reference>
<keyword evidence="1" id="KW-0812">Transmembrane</keyword>
<dbReference type="Proteomes" id="UP000777661">
    <property type="component" value="Unassembled WGS sequence"/>
</dbReference>
<keyword evidence="3" id="KW-1185">Reference proteome</keyword>
<evidence type="ECO:0000313" key="3">
    <source>
        <dbReference type="Proteomes" id="UP000777661"/>
    </source>
</evidence>
<keyword evidence="1" id="KW-1133">Transmembrane helix</keyword>
<gene>
    <name evidence="2" type="ORF">KVG22_00365</name>
</gene>
<accession>A0ABS7R6C9</accession>
<proteinExistence type="predicted"/>
<evidence type="ECO:0000313" key="2">
    <source>
        <dbReference type="EMBL" id="MBY8915023.1"/>
    </source>
</evidence>
<sequence>MQREAIDMLLEFLNALTLMISFVVLSTATVEFLSRVVSRTYLRRQPAPPARHAV</sequence>
<organism evidence="2 3">
    <name type="scientific">Nitratireductor rhodophyticola</name>
    <dbReference type="NCBI Taxonomy" id="2854036"/>
    <lineage>
        <taxon>Bacteria</taxon>
        <taxon>Pseudomonadati</taxon>
        <taxon>Pseudomonadota</taxon>
        <taxon>Alphaproteobacteria</taxon>
        <taxon>Hyphomicrobiales</taxon>
        <taxon>Phyllobacteriaceae</taxon>
        <taxon>Nitratireductor</taxon>
    </lineage>
</organism>
<dbReference type="RefSeq" id="WP_223004245.1">
    <property type="nucleotide sequence ID" value="NZ_JAHSQO010000001.1"/>
</dbReference>
<comment type="caution">
    <text evidence="2">The sequence shown here is derived from an EMBL/GenBank/DDBJ whole genome shotgun (WGS) entry which is preliminary data.</text>
</comment>
<dbReference type="EMBL" id="JAHSQO010000001">
    <property type="protein sequence ID" value="MBY8915023.1"/>
    <property type="molecule type" value="Genomic_DNA"/>
</dbReference>
<name>A0ABS7R6C9_9HYPH</name>
<feature type="transmembrane region" description="Helical" evidence="1">
    <location>
        <begin position="12"/>
        <end position="34"/>
    </location>
</feature>
<protein>
    <submittedName>
        <fullName evidence="2">Uncharacterized protein</fullName>
    </submittedName>
</protein>